<dbReference type="Proteomes" id="UP000381378">
    <property type="component" value="Unassembled WGS sequence"/>
</dbReference>
<dbReference type="RefSeq" id="WP_150763427.1">
    <property type="nucleotide sequence ID" value="NZ_CABVHW010000002.1"/>
</dbReference>
<dbReference type="Pfam" id="PF24731">
    <property type="entry name" value="DUF7683"/>
    <property type="match status" value="1"/>
</dbReference>
<dbReference type="EMBL" id="CABVHW010000002">
    <property type="protein sequence ID" value="VVN79081.1"/>
    <property type="molecule type" value="Genomic_DNA"/>
</dbReference>
<evidence type="ECO:0000313" key="4">
    <source>
        <dbReference type="Proteomes" id="UP000381093"/>
    </source>
</evidence>
<name>A0A5E7AUS9_PSEFL</name>
<sequence>MKYIVEAFDKKTEFLDFEVELPGNCDSQIAKIMGWSTPPRGDEGYNLNASQIAAIEALASRQFYDHNFIFQLTCNID</sequence>
<gene>
    <name evidence="2" type="ORF">PS710_00962</name>
    <name evidence="3" type="ORF">PS928_01516</name>
</gene>
<dbReference type="InterPro" id="IPR056100">
    <property type="entry name" value="DUF7683"/>
</dbReference>
<dbReference type="EMBL" id="CABVJF010000005">
    <property type="protein sequence ID" value="VVP89598.1"/>
    <property type="molecule type" value="Genomic_DNA"/>
</dbReference>
<evidence type="ECO:0000313" key="3">
    <source>
        <dbReference type="EMBL" id="VVP89598.1"/>
    </source>
</evidence>
<proteinExistence type="predicted"/>
<dbReference type="AlphaFoldDB" id="A0A5E7AUS9"/>
<reference evidence="4 5" key="1">
    <citation type="submission" date="2019-09" db="EMBL/GenBank/DDBJ databases">
        <authorList>
            <person name="Chandra G."/>
            <person name="Truman W A."/>
        </authorList>
    </citation>
    <scope>NUCLEOTIDE SEQUENCE [LARGE SCALE GENOMIC DNA]</scope>
    <source>
        <strain evidence="2">PS710</strain>
        <strain evidence="3">PS928</strain>
    </source>
</reference>
<organism evidence="2 4">
    <name type="scientific">Pseudomonas fluorescens</name>
    <dbReference type="NCBI Taxonomy" id="294"/>
    <lineage>
        <taxon>Bacteria</taxon>
        <taxon>Pseudomonadati</taxon>
        <taxon>Pseudomonadota</taxon>
        <taxon>Gammaproteobacteria</taxon>
        <taxon>Pseudomonadales</taxon>
        <taxon>Pseudomonadaceae</taxon>
        <taxon>Pseudomonas</taxon>
    </lineage>
</organism>
<evidence type="ECO:0000313" key="2">
    <source>
        <dbReference type="EMBL" id="VVN79081.1"/>
    </source>
</evidence>
<dbReference type="Proteomes" id="UP000381093">
    <property type="component" value="Unassembled WGS sequence"/>
</dbReference>
<accession>A0A5E7AUS9</accession>
<evidence type="ECO:0000259" key="1">
    <source>
        <dbReference type="Pfam" id="PF24731"/>
    </source>
</evidence>
<protein>
    <recommendedName>
        <fullName evidence="1">DUF7683 domain-containing protein</fullName>
    </recommendedName>
</protein>
<feature type="domain" description="DUF7683" evidence="1">
    <location>
        <begin position="2"/>
        <end position="73"/>
    </location>
</feature>
<dbReference type="OrthoDB" id="6903768at2"/>
<evidence type="ECO:0000313" key="5">
    <source>
        <dbReference type="Proteomes" id="UP000381378"/>
    </source>
</evidence>